<dbReference type="Proteomes" id="UP000036923">
    <property type="component" value="Unassembled WGS sequence"/>
</dbReference>
<dbReference type="AlphaFoldDB" id="A0A0L6JW72"/>
<dbReference type="EMBL" id="LGTC01000001">
    <property type="protein sequence ID" value="KNY30111.1"/>
    <property type="molecule type" value="Genomic_DNA"/>
</dbReference>
<proteinExistence type="predicted"/>
<protein>
    <submittedName>
        <fullName evidence="1">Uncharacterized protein</fullName>
    </submittedName>
</protein>
<evidence type="ECO:0000313" key="1">
    <source>
        <dbReference type="EMBL" id="KNY30111.1"/>
    </source>
</evidence>
<accession>A0A0L6JW72</accession>
<name>A0A0L6JW72_9FIRM</name>
<organism evidence="1 2">
    <name type="scientific">Pseudobacteroides cellulosolvens ATCC 35603 = DSM 2933</name>
    <dbReference type="NCBI Taxonomy" id="398512"/>
    <lineage>
        <taxon>Bacteria</taxon>
        <taxon>Bacillati</taxon>
        <taxon>Bacillota</taxon>
        <taxon>Clostridia</taxon>
        <taxon>Eubacteriales</taxon>
        <taxon>Oscillospiraceae</taxon>
        <taxon>Pseudobacteroides</taxon>
    </lineage>
</organism>
<reference evidence="2" key="1">
    <citation type="submission" date="2015-07" db="EMBL/GenBank/DDBJ databases">
        <title>Near-Complete Genome Sequence of the Cellulolytic Bacterium Bacteroides (Pseudobacteroides) cellulosolvens ATCC 35603.</title>
        <authorList>
            <person name="Dassa B."/>
            <person name="Utturkar S.M."/>
            <person name="Klingeman D.M."/>
            <person name="Hurt R.A."/>
            <person name="Keller M."/>
            <person name="Xu J."/>
            <person name="Reddy Y.H.K."/>
            <person name="Borovok I."/>
            <person name="Grinberg I.R."/>
            <person name="Lamed R."/>
            <person name="Zhivin O."/>
            <person name="Bayer E.A."/>
            <person name="Brown S.D."/>
        </authorList>
    </citation>
    <scope>NUCLEOTIDE SEQUENCE [LARGE SCALE GENOMIC DNA]</scope>
    <source>
        <strain evidence="2">DSM 2933</strain>
    </source>
</reference>
<gene>
    <name evidence="1" type="ORF">Bccel_5388</name>
</gene>
<evidence type="ECO:0000313" key="2">
    <source>
        <dbReference type="Proteomes" id="UP000036923"/>
    </source>
</evidence>
<comment type="caution">
    <text evidence="1">The sequence shown here is derived from an EMBL/GenBank/DDBJ whole genome shotgun (WGS) entry which is preliminary data.</text>
</comment>
<sequence length="129" mass="14874">MISYSLYQFYHLIIYNTIMEFCVTVWTELLYFWKPVENIRGPEGLGYVHEISPDTHTFFPSYTHFINTRHISVQLLDFGLSRNLVHVTSLRCNKPEFCLILSSDSSSRWTPLASAVSFPLSGGLGTFTR</sequence>
<keyword evidence="2" id="KW-1185">Reference proteome</keyword>